<evidence type="ECO:0000256" key="1">
    <source>
        <dbReference type="ARBA" id="ARBA00004651"/>
    </source>
</evidence>
<keyword evidence="2" id="KW-0813">Transport</keyword>
<feature type="transmembrane region" description="Helical" evidence="7">
    <location>
        <begin position="12"/>
        <end position="30"/>
    </location>
</feature>
<keyword evidence="10" id="KW-1185">Reference proteome</keyword>
<evidence type="ECO:0000256" key="3">
    <source>
        <dbReference type="ARBA" id="ARBA00022475"/>
    </source>
</evidence>
<feature type="transmembrane region" description="Helical" evidence="7">
    <location>
        <begin position="108"/>
        <end position="129"/>
    </location>
</feature>
<feature type="transmembrane region" description="Helical" evidence="7">
    <location>
        <begin position="83"/>
        <end position="102"/>
    </location>
</feature>
<feature type="transmembrane region" description="Helical" evidence="7">
    <location>
        <begin position="331"/>
        <end position="351"/>
    </location>
</feature>
<dbReference type="PROSITE" id="PS50850">
    <property type="entry name" value="MFS"/>
    <property type="match status" value="1"/>
</dbReference>
<dbReference type="Pfam" id="PF07690">
    <property type="entry name" value="MFS_1"/>
    <property type="match status" value="1"/>
</dbReference>
<keyword evidence="5 7" id="KW-1133">Transmembrane helix</keyword>
<keyword evidence="3" id="KW-1003">Cell membrane</keyword>
<dbReference type="EMBL" id="BLLB01000002">
    <property type="protein sequence ID" value="GFH00564.1"/>
    <property type="molecule type" value="Genomic_DNA"/>
</dbReference>
<feature type="transmembrane region" description="Helical" evidence="7">
    <location>
        <begin position="407"/>
        <end position="425"/>
    </location>
</feature>
<dbReference type="NCBIfam" id="TIGR00711">
    <property type="entry name" value="efflux_EmrB"/>
    <property type="match status" value="1"/>
</dbReference>
<dbReference type="InterPro" id="IPR011701">
    <property type="entry name" value="MFS"/>
</dbReference>
<dbReference type="PANTHER" id="PTHR42718">
    <property type="entry name" value="MAJOR FACILITATOR SUPERFAMILY MULTIDRUG TRANSPORTER MFSC"/>
    <property type="match status" value="1"/>
</dbReference>
<gene>
    <name evidence="9" type="ORF">MHIP_10470</name>
</gene>
<dbReference type="Proteomes" id="UP000465304">
    <property type="component" value="Unassembled WGS sequence"/>
</dbReference>
<dbReference type="Gene3D" id="1.20.1250.20">
    <property type="entry name" value="MFS general substrate transporter like domains"/>
    <property type="match status" value="1"/>
</dbReference>
<evidence type="ECO:0000256" key="5">
    <source>
        <dbReference type="ARBA" id="ARBA00022989"/>
    </source>
</evidence>
<dbReference type="InterPro" id="IPR036259">
    <property type="entry name" value="MFS_trans_sf"/>
</dbReference>
<dbReference type="InterPro" id="IPR004638">
    <property type="entry name" value="EmrB-like"/>
</dbReference>
<dbReference type="Gene3D" id="1.20.1720.10">
    <property type="entry name" value="Multidrug resistance protein D"/>
    <property type="match status" value="1"/>
</dbReference>
<dbReference type="PRINTS" id="PR01036">
    <property type="entry name" value="TCRTETB"/>
</dbReference>
<dbReference type="GO" id="GO:0005886">
    <property type="term" value="C:plasma membrane"/>
    <property type="evidence" value="ECO:0007669"/>
    <property type="project" value="UniProtKB-SubCell"/>
</dbReference>
<proteinExistence type="predicted"/>
<feature type="transmembrane region" description="Helical" evidence="7">
    <location>
        <begin position="437"/>
        <end position="459"/>
    </location>
</feature>
<organism evidence="9 10">
    <name type="scientific">Mycolicibacterium hippocampi</name>
    <dbReference type="NCBI Taxonomy" id="659824"/>
    <lineage>
        <taxon>Bacteria</taxon>
        <taxon>Bacillati</taxon>
        <taxon>Actinomycetota</taxon>
        <taxon>Actinomycetes</taxon>
        <taxon>Mycobacteriales</taxon>
        <taxon>Mycobacteriaceae</taxon>
        <taxon>Mycolicibacterium</taxon>
    </lineage>
</organism>
<evidence type="ECO:0000256" key="4">
    <source>
        <dbReference type="ARBA" id="ARBA00022692"/>
    </source>
</evidence>
<keyword evidence="4 7" id="KW-0812">Transmembrane</keyword>
<keyword evidence="6 7" id="KW-0472">Membrane</keyword>
<reference evidence="9 10" key="1">
    <citation type="journal article" date="2019" name="Emerg. Microbes Infect.">
        <title>Comprehensive subspecies identification of 175 nontuberculous mycobacteria species based on 7547 genomic profiles.</title>
        <authorList>
            <person name="Matsumoto Y."/>
            <person name="Kinjo T."/>
            <person name="Motooka D."/>
            <person name="Nabeya D."/>
            <person name="Jung N."/>
            <person name="Uechi K."/>
            <person name="Horii T."/>
            <person name="Iida T."/>
            <person name="Fujita J."/>
            <person name="Nakamura S."/>
        </authorList>
    </citation>
    <scope>NUCLEOTIDE SEQUENCE [LARGE SCALE GENOMIC DNA]</scope>
    <source>
        <strain evidence="9 10">JCM 30996</strain>
    </source>
</reference>
<evidence type="ECO:0000256" key="2">
    <source>
        <dbReference type="ARBA" id="ARBA00022448"/>
    </source>
</evidence>
<accession>A0A7I9ZHY7</accession>
<feature type="transmembrane region" description="Helical" evidence="7">
    <location>
        <begin position="170"/>
        <end position="190"/>
    </location>
</feature>
<evidence type="ECO:0000256" key="7">
    <source>
        <dbReference type="SAM" id="Phobius"/>
    </source>
</evidence>
<feature type="transmembrane region" description="Helical" evidence="7">
    <location>
        <begin position="50"/>
        <end position="71"/>
    </location>
</feature>
<comment type="subcellular location">
    <subcellularLocation>
        <location evidence="1">Cell membrane</location>
        <topology evidence="1">Multi-pass membrane protein</topology>
    </subcellularLocation>
</comment>
<feature type="transmembrane region" description="Helical" evidence="7">
    <location>
        <begin position="232"/>
        <end position="250"/>
    </location>
</feature>
<sequence length="495" mass="49327">MTEAGGLRMGSAAGRWVLLATVLGSGIVMIDSTVVNVALPHIGSDLGAGFVGLQWTINAYTLTLAALILLGGSLGDQFGRRRIFLIGVIWFAAASAACGLAQNVEMLIAARALQGVGGALLTPGSLALISASFCKADRAAAIGAWSGMGGLAGAVGPFLGGYLVEISWRAIFLINLPLAAVVVAVTVLRVPESRDTESAPGLDVSGTILAVVGLAGSTYGLTELANGEATPAAVVAVAAGVLAMLAFVVVERGSARPLVPPSLFSDNTFRVANTITLLIYGALGVVFLLLVLQLQTVAGFSPIAAGTALLPVTAVLLVFSSRAGALAGRIGPRLPMTVGPLLAAAGLLLMMRIGPSASWVADVLPAALVFGAGMALVVAPLTAAVLDSAPDHLAGSASGVNNALARSGGLLAVALIPGLAGFSGADYADPDAFDAGFHVAVAISAGLLVVAATMAFTGLKSGAAAGAPKARMRVEENTHCPTVGPSLYPGSDSRP</sequence>
<dbReference type="CDD" id="cd17321">
    <property type="entry name" value="MFS_MMR_MDR_like"/>
    <property type="match status" value="1"/>
</dbReference>
<protein>
    <submittedName>
        <fullName evidence="9">MFS transporter</fullName>
    </submittedName>
</protein>
<name>A0A7I9ZHY7_9MYCO</name>
<feature type="transmembrane region" description="Helical" evidence="7">
    <location>
        <begin position="141"/>
        <end position="164"/>
    </location>
</feature>
<evidence type="ECO:0000259" key="8">
    <source>
        <dbReference type="PROSITE" id="PS50850"/>
    </source>
</evidence>
<dbReference type="SUPFAM" id="SSF103473">
    <property type="entry name" value="MFS general substrate transporter"/>
    <property type="match status" value="1"/>
</dbReference>
<feature type="transmembrane region" description="Helical" evidence="7">
    <location>
        <begin position="202"/>
        <end position="220"/>
    </location>
</feature>
<dbReference type="AlphaFoldDB" id="A0A7I9ZHY7"/>
<comment type="caution">
    <text evidence="9">The sequence shown here is derived from an EMBL/GenBank/DDBJ whole genome shotgun (WGS) entry which is preliminary data.</text>
</comment>
<dbReference type="GO" id="GO:0022857">
    <property type="term" value="F:transmembrane transporter activity"/>
    <property type="evidence" value="ECO:0007669"/>
    <property type="project" value="InterPro"/>
</dbReference>
<feature type="transmembrane region" description="Helical" evidence="7">
    <location>
        <begin position="298"/>
        <end position="319"/>
    </location>
</feature>
<evidence type="ECO:0000313" key="10">
    <source>
        <dbReference type="Proteomes" id="UP000465304"/>
    </source>
</evidence>
<evidence type="ECO:0000313" key="9">
    <source>
        <dbReference type="EMBL" id="GFH00564.1"/>
    </source>
</evidence>
<feature type="transmembrane region" description="Helical" evidence="7">
    <location>
        <begin position="363"/>
        <end position="386"/>
    </location>
</feature>
<dbReference type="InterPro" id="IPR020846">
    <property type="entry name" value="MFS_dom"/>
</dbReference>
<feature type="domain" description="Major facilitator superfamily (MFS) profile" evidence="8">
    <location>
        <begin position="17"/>
        <end position="463"/>
    </location>
</feature>
<feature type="transmembrane region" description="Helical" evidence="7">
    <location>
        <begin position="271"/>
        <end position="292"/>
    </location>
</feature>
<evidence type="ECO:0000256" key="6">
    <source>
        <dbReference type="ARBA" id="ARBA00023136"/>
    </source>
</evidence>
<dbReference type="PANTHER" id="PTHR42718:SF42">
    <property type="entry name" value="EXPORT PROTEIN"/>
    <property type="match status" value="1"/>
</dbReference>